<keyword evidence="2" id="KW-1185">Reference proteome</keyword>
<dbReference type="Proteomes" id="UP000481033">
    <property type="component" value="Unassembled WGS sequence"/>
</dbReference>
<dbReference type="AlphaFoldDB" id="A0A6M0RPP9"/>
<organism evidence="1 2">
    <name type="scientific">Adonisia turfae CCMR0081</name>
    <dbReference type="NCBI Taxonomy" id="2292702"/>
    <lineage>
        <taxon>Bacteria</taxon>
        <taxon>Bacillati</taxon>
        <taxon>Cyanobacteriota</taxon>
        <taxon>Adonisia</taxon>
        <taxon>Adonisia turfae</taxon>
    </lineage>
</organism>
<dbReference type="EMBL" id="QXHD01000004">
    <property type="protein sequence ID" value="NEZ58224.1"/>
    <property type="molecule type" value="Genomic_DNA"/>
</dbReference>
<evidence type="ECO:0000313" key="1">
    <source>
        <dbReference type="EMBL" id="NEZ58224.1"/>
    </source>
</evidence>
<sequence>MVINLTRLEGKTRDKTTAFKWEAGDDVGVVHSRQQIASVCLNPLGTTMGVALFLKDKDGIIYPITAQVVSVQDADFLTPLEQWVKDYNLNVVVAPYIEGLPEEANNDLDKHPIARILKRENIGWEIHIAEKLLPLIAQSKINIVKKEGKLNLDFFATAAKIQALQSQEKFSDGRLMAYLQYFTGNWEKFDAAEWLNAI</sequence>
<comment type="caution">
    <text evidence="1">The sequence shown here is derived from an EMBL/GenBank/DDBJ whole genome shotgun (WGS) entry which is preliminary data.</text>
</comment>
<protein>
    <submittedName>
        <fullName evidence="1">Uncharacterized protein</fullName>
    </submittedName>
</protein>
<accession>A0A6M0RPP9</accession>
<reference evidence="1 2" key="1">
    <citation type="journal article" date="2020" name="Microb. Ecol.">
        <title>Ecogenomics of the Marine Benthic Filamentous Cyanobacterium Adonisia.</title>
        <authorList>
            <person name="Walter J.M."/>
            <person name="Coutinho F.H."/>
            <person name="Leomil L."/>
            <person name="Hargreaves P.I."/>
            <person name="Campeao M.E."/>
            <person name="Vieira V.V."/>
            <person name="Silva B.S."/>
            <person name="Fistarol G.O."/>
            <person name="Salomon P.S."/>
            <person name="Sawabe T."/>
            <person name="Mino S."/>
            <person name="Hosokawa M."/>
            <person name="Miyashita H."/>
            <person name="Maruyama F."/>
            <person name="van Verk M.C."/>
            <person name="Dutilh B.E."/>
            <person name="Thompson C.C."/>
            <person name="Thompson F.L."/>
        </authorList>
    </citation>
    <scope>NUCLEOTIDE SEQUENCE [LARGE SCALE GENOMIC DNA]</scope>
    <source>
        <strain evidence="1 2">CCMR0081</strain>
    </source>
</reference>
<name>A0A6M0RPP9_9CYAN</name>
<dbReference type="RefSeq" id="WP_163700639.1">
    <property type="nucleotide sequence ID" value="NZ_QXHD01000004.1"/>
</dbReference>
<gene>
    <name evidence="1" type="ORF">DXZ20_21780</name>
</gene>
<evidence type="ECO:0000313" key="2">
    <source>
        <dbReference type="Proteomes" id="UP000481033"/>
    </source>
</evidence>
<proteinExistence type="predicted"/>